<reference evidence="9 10" key="1">
    <citation type="submission" date="2019-01" db="EMBL/GenBank/DDBJ databases">
        <title>A draft genome assembly of the solar-powered sea slug Elysia chlorotica.</title>
        <authorList>
            <person name="Cai H."/>
            <person name="Li Q."/>
            <person name="Fang X."/>
            <person name="Li J."/>
            <person name="Curtis N.E."/>
            <person name="Altenburger A."/>
            <person name="Shibata T."/>
            <person name="Feng M."/>
            <person name="Maeda T."/>
            <person name="Schwartz J.A."/>
            <person name="Shigenobu S."/>
            <person name="Lundholm N."/>
            <person name="Nishiyama T."/>
            <person name="Yang H."/>
            <person name="Hasebe M."/>
            <person name="Li S."/>
            <person name="Pierce S.K."/>
            <person name="Wang J."/>
        </authorList>
    </citation>
    <scope>NUCLEOTIDE SEQUENCE [LARGE SCALE GENOMIC DNA]</scope>
    <source>
        <strain evidence="9">EC2010</strain>
        <tissue evidence="9">Whole organism of an adult</tissue>
    </source>
</reference>
<feature type="region of interest" description="Disordered" evidence="6">
    <location>
        <begin position="947"/>
        <end position="1009"/>
    </location>
</feature>
<evidence type="ECO:0000313" key="10">
    <source>
        <dbReference type="Proteomes" id="UP000271974"/>
    </source>
</evidence>
<evidence type="ECO:0000259" key="8">
    <source>
        <dbReference type="Pfam" id="PF01094"/>
    </source>
</evidence>
<dbReference type="OrthoDB" id="6071543at2759"/>
<dbReference type="Pfam" id="PF01094">
    <property type="entry name" value="ANF_receptor"/>
    <property type="match status" value="1"/>
</dbReference>
<feature type="compositionally biased region" description="Basic and acidic residues" evidence="6">
    <location>
        <begin position="970"/>
        <end position="986"/>
    </location>
</feature>
<keyword evidence="3 7" id="KW-1133">Transmembrane helix</keyword>
<dbReference type="AlphaFoldDB" id="A0A433T358"/>
<feature type="region of interest" description="Disordered" evidence="6">
    <location>
        <begin position="822"/>
        <end position="862"/>
    </location>
</feature>
<evidence type="ECO:0000256" key="7">
    <source>
        <dbReference type="SAM" id="Phobius"/>
    </source>
</evidence>
<comment type="caution">
    <text evidence="9">The sequence shown here is derived from an EMBL/GenBank/DDBJ whole genome shotgun (WGS) entry which is preliminary data.</text>
</comment>
<evidence type="ECO:0000313" key="9">
    <source>
        <dbReference type="EMBL" id="RUS75966.1"/>
    </source>
</evidence>
<dbReference type="InterPro" id="IPR001828">
    <property type="entry name" value="ANF_lig-bd_rcpt"/>
</dbReference>
<feature type="region of interest" description="Disordered" evidence="6">
    <location>
        <begin position="550"/>
        <end position="579"/>
    </location>
</feature>
<protein>
    <recommendedName>
        <fullName evidence="8">Receptor ligand binding region domain-containing protein</fullName>
    </recommendedName>
</protein>
<proteinExistence type="predicted"/>
<feature type="compositionally biased region" description="Low complexity" evidence="6">
    <location>
        <begin position="550"/>
        <end position="561"/>
    </location>
</feature>
<dbReference type="PANTHER" id="PTHR24060">
    <property type="entry name" value="METABOTROPIC GLUTAMATE RECEPTOR"/>
    <property type="match status" value="1"/>
</dbReference>
<dbReference type="EMBL" id="RQTK01000696">
    <property type="protein sequence ID" value="RUS75966.1"/>
    <property type="molecule type" value="Genomic_DNA"/>
</dbReference>
<dbReference type="InterPro" id="IPR050726">
    <property type="entry name" value="mGluR"/>
</dbReference>
<dbReference type="STRING" id="188477.A0A433T358"/>
<feature type="compositionally biased region" description="Polar residues" evidence="6">
    <location>
        <begin position="566"/>
        <end position="577"/>
    </location>
</feature>
<evidence type="ECO:0000256" key="5">
    <source>
        <dbReference type="ARBA" id="ARBA00023180"/>
    </source>
</evidence>
<evidence type="ECO:0000256" key="4">
    <source>
        <dbReference type="ARBA" id="ARBA00023136"/>
    </source>
</evidence>
<accession>A0A433T358</accession>
<evidence type="ECO:0000256" key="3">
    <source>
        <dbReference type="ARBA" id="ARBA00022989"/>
    </source>
</evidence>
<feature type="non-terminal residue" evidence="9">
    <location>
        <position position="1"/>
    </location>
</feature>
<feature type="transmembrane region" description="Helical" evidence="7">
    <location>
        <begin position="370"/>
        <end position="395"/>
    </location>
</feature>
<dbReference type="Proteomes" id="UP000271974">
    <property type="component" value="Unassembled WGS sequence"/>
</dbReference>
<gene>
    <name evidence="9" type="ORF">EGW08_016273</name>
</gene>
<dbReference type="GO" id="GO:0016020">
    <property type="term" value="C:membrane"/>
    <property type="evidence" value="ECO:0007669"/>
    <property type="project" value="UniProtKB-SubCell"/>
</dbReference>
<keyword evidence="2 7" id="KW-0812">Transmembrane</keyword>
<evidence type="ECO:0000256" key="1">
    <source>
        <dbReference type="ARBA" id="ARBA00004370"/>
    </source>
</evidence>
<evidence type="ECO:0000256" key="2">
    <source>
        <dbReference type="ARBA" id="ARBA00022692"/>
    </source>
</evidence>
<dbReference type="InterPro" id="IPR028082">
    <property type="entry name" value="Peripla_BP_I"/>
</dbReference>
<feature type="region of interest" description="Disordered" evidence="6">
    <location>
        <begin position="424"/>
        <end position="468"/>
    </location>
</feature>
<keyword evidence="10" id="KW-1185">Reference proteome</keyword>
<name>A0A433T358_ELYCH</name>
<organism evidence="9 10">
    <name type="scientific">Elysia chlorotica</name>
    <name type="common">Eastern emerald elysia</name>
    <name type="synonym">Sea slug</name>
    <dbReference type="NCBI Taxonomy" id="188477"/>
    <lineage>
        <taxon>Eukaryota</taxon>
        <taxon>Metazoa</taxon>
        <taxon>Spiralia</taxon>
        <taxon>Lophotrochozoa</taxon>
        <taxon>Mollusca</taxon>
        <taxon>Gastropoda</taxon>
        <taxon>Heterobranchia</taxon>
        <taxon>Euthyneura</taxon>
        <taxon>Panpulmonata</taxon>
        <taxon>Sacoglossa</taxon>
        <taxon>Placobranchoidea</taxon>
        <taxon>Plakobranchidae</taxon>
        <taxon>Elysia</taxon>
    </lineage>
</organism>
<keyword evidence="4 7" id="KW-0472">Membrane</keyword>
<evidence type="ECO:0000256" key="6">
    <source>
        <dbReference type="SAM" id="MobiDB-lite"/>
    </source>
</evidence>
<keyword evidence="5" id="KW-0325">Glycoprotein</keyword>
<feature type="domain" description="Receptor ligand binding region" evidence="8">
    <location>
        <begin position="3"/>
        <end position="277"/>
    </location>
</feature>
<dbReference type="Gene3D" id="3.40.50.2300">
    <property type="match status" value="1"/>
</dbReference>
<dbReference type="SUPFAM" id="SSF53822">
    <property type="entry name" value="Periplasmic binding protein-like I"/>
    <property type="match status" value="1"/>
</dbReference>
<comment type="subcellular location">
    <subcellularLocation>
        <location evidence="1">Membrane</location>
    </subcellularLocation>
</comment>
<sequence>RINYPYFSRTVISDTQQAAAICLILQQLNVTYVGAVVYGNQYGRALYQRFREMSEAAGICVADAFEVTDKTTADDLKPLLKEYRDLAVSVVAAFVMDTVAVTLTEAVQHEDTFVFLGSEAWGRNAKVLEGEGGERVRGSLILEPIVFDVDYKFKEFVQSWGPEDTESDIWLRKYWESFFNCNLPRGFHNIHPSACSSQPPYFSAADIKGLDESPLVIHTLVATIAAGMAVKDLVAELSQSGTEPKLPLDPAQLSQKIQQVTLDGSGDGSTFNPFGNGGLKVYNVQQDKTSGAYSYVQVGTFFSEALTLDRSKLMFYDQTGRLVETLDSSCRYKTECDKICRTQQAPVDQSTVAPPTDVTPDDGSDDGTDIVVIILGVIVGFLFLIIVVIIVLAVLTLTGRLNWTKSGGKNQGWHMDNYWAGSFDSNPRRAHEQSAGTHSSSSDPRPPLPLRKRKDTLPSDTNETYLDYGMRGTPSYFGSSRATPSPQMCVSPEVASILSPSLFTSGSGYSDHSSQTRHQNNGAVAASQGVENQFNQSLSPSDIALQIQQQQQQQRYQVPPQHFRKTVQQQKQQSPTNVPLDDLRHRQQLTILHALQQPGLDEGTRQQYISLLYRTQQPTDSVHQAHLPNQNQHNQQPSKQGQIQYEGEPGIVLGRPDGTVFFSNVSDASAIYTLPPRPHSTTSPSRDPDYIYVLTAEGTLSPVAYENYARLYQTGLVGNLKTLPGNPTTLSTNTAREAGFHGDTPAPITWYGRDGPRNVQAVAHKSGSTPDFAAPHSSEGSVYAQILKTQADQNPRYPSTIFEGIDVDQESQVDSTLQSDICLEDRPTTTSRPPPPAPHSRFSTGEYLNPLPDPGPEAVSDDPGTDMPALVMLPQTAFGELEDQHDVPLKQDPGNGVSYTTNANNAPQYFPGSHNKAEAAPPQGAAVTYTVASSDYPVKVNQLRMSPMPQKVHGYTQLDDQAPGSHNRRQVQENEGGRSMSDDQPKQHVHTAATPGCPDHVTRTKPRIG</sequence>